<dbReference type="EMBL" id="LAVV01001748">
    <property type="protein sequence ID" value="KNZ63343.1"/>
    <property type="molecule type" value="Genomic_DNA"/>
</dbReference>
<comment type="caution">
    <text evidence="1">The sequence shown here is derived from an EMBL/GenBank/DDBJ whole genome shotgun (WGS) entry which is preliminary data.</text>
</comment>
<accession>A0A0L6VRL4</accession>
<sequence length="199" mass="22988">FPNGLQLSVHLGVLIGDIVASHKVVGFASHAAKLFCSWCKFQKNDMMLLQKGRQQIKQERLLRLNGMCKINCLPYWDPVRNIALGVMHNWYKGFLQHHCRVRWAFESNPPKQLSHNEQLDDWEDNVSEDNETSSEFQESTLLHIRKALPSIIVPRGVTCIPLDLKDPKHGKLKASEWHVLFSTYLHLSLIDFFVKNPAY</sequence>
<evidence type="ECO:0000313" key="1">
    <source>
        <dbReference type="EMBL" id="KNZ63343.1"/>
    </source>
</evidence>
<reference evidence="1 2" key="1">
    <citation type="submission" date="2015-08" db="EMBL/GenBank/DDBJ databases">
        <title>Next Generation Sequencing and Analysis of the Genome of Puccinia sorghi L Schw, the Causal Agent of Maize Common Rust.</title>
        <authorList>
            <person name="Rochi L."/>
            <person name="Burguener G."/>
            <person name="Darino M."/>
            <person name="Turjanski A."/>
            <person name="Kreff E."/>
            <person name="Dieguez M.J."/>
            <person name="Sacco F."/>
        </authorList>
    </citation>
    <scope>NUCLEOTIDE SEQUENCE [LARGE SCALE GENOMIC DNA]</scope>
    <source>
        <strain evidence="1 2">RO10H11247</strain>
    </source>
</reference>
<dbReference type="OrthoDB" id="2515304at2759"/>
<feature type="non-terminal residue" evidence="1">
    <location>
        <position position="199"/>
    </location>
</feature>
<gene>
    <name evidence="1" type="ORF">VP01_11574g1</name>
</gene>
<organism evidence="1 2">
    <name type="scientific">Puccinia sorghi</name>
    <dbReference type="NCBI Taxonomy" id="27349"/>
    <lineage>
        <taxon>Eukaryota</taxon>
        <taxon>Fungi</taxon>
        <taxon>Dikarya</taxon>
        <taxon>Basidiomycota</taxon>
        <taxon>Pucciniomycotina</taxon>
        <taxon>Pucciniomycetes</taxon>
        <taxon>Pucciniales</taxon>
        <taxon>Pucciniaceae</taxon>
        <taxon>Puccinia</taxon>
    </lineage>
</organism>
<name>A0A0L6VRL4_9BASI</name>
<feature type="non-terminal residue" evidence="1">
    <location>
        <position position="1"/>
    </location>
</feature>
<dbReference type="STRING" id="27349.A0A0L6VRL4"/>
<evidence type="ECO:0000313" key="2">
    <source>
        <dbReference type="Proteomes" id="UP000037035"/>
    </source>
</evidence>
<dbReference type="Proteomes" id="UP000037035">
    <property type="component" value="Unassembled WGS sequence"/>
</dbReference>
<keyword evidence="2" id="KW-1185">Reference proteome</keyword>
<proteinExistence type="predicted"/>
<dbReference type="VEuPathDB" id="FungiDB:VP01_11574g1"/>
<dbReference type="AlphaFoldDB" id="A0A0L6VRL4"/>
<protein>
    <submittedName>
        <fullName evidence="1">Uncharacterized protein</fullName>
    </submittedName>
</protein>